<dbReference type="EMBL" id="CP032869">
    <property type="protein sequence ID" value="AYL96129.1"/>
    <property type="molecule type" value="Genomic_DNA"/>
</dbReference>
<evidence type="ECO:0008006" key="4">
    <source>
        <dbReference type="Google" id="ProtNLM"/>
    </source>
</evidence>
<dbReference type="Proteomes" id="UP000270046">
    <property type="component" value="Chromosome"/>
</dbReference>
<keyword evidence="3" id="KW-1185">Reference proteome</keyword>
<dbReference type="Pfam" id="PF14064">
    <property type="entry name" value="HmuY"/>
    <property type="match status" value="1"/>
</dbReference>
<dbReference type="OrthoDB" id="5510929at2"/>
<dbReference type="RefSeq" id="WP_119409733.1">
    <property type="nucleotide sequence ID" value="NZ_CP032869.1"/>
</dbReference>
<proteinExistence type="predicted"/>
<gene>
    <name evidence="2" type="ORF">HYN43_012880</name>
</gene>
<dbReference type="AlphaFoldDB" id="A0A494VPD8"/>
<feature type="chain" id="PRO_5019845529" description="Heme-binding HmuY-like protein" evidence="1">
    <location>
        <begin position="25"/>
        <end position="203"/>
    </location>
</feature>
<keyword evidence="1" id="KW-0732">Signal</keyword>
<dbReference type="InterPro" id="IPR025921">
    <property type="entry name" value="HmuY"/>
</dbReference>
<feature type="signal peptide" evidence="1">
    <location>
        <begin position="1"/>
        <end position="24"/>
    </location>
</feature>
<sequence>MYKFKTLSLALCSAVILLASSCDKNNDDPTPEPSKLTTKTIADLNGTTGAVYFSLATGAQVTGADTASATKWDLKFKSTSIFVNGGTSGTGTAQAQVVSSTFETLTAAPTADYKTDATGAPAIAGWYTYTAETAPQHAILTVPGKILVIKTADGKYAKVEMISYYKGNPNTTTATFADLATRPASRYYTFRYAYQGDGTTSFK</sequence>
<organism evidence="2 3">
    <name type="scientific">Mucilaginibacter celer</name>
    <dbReference type="NCBI Taxonomy" id="2305508"/>
    <lineage>
        <taxon>Bacteria</taxon>
        <taxon>Pseudomonadati</taxon>
        <taxon>Bacteroidota</taxon>
        <taxon>Sphingobacteriia</taxon>
        <taxon>Sphingobacteriales</taxon>
        <taxon>Sphingobacteriaceae</taxon>
        <taxon>Mucilaginibacter</taxon>
    </lineage>
</organism>
<dbReference type="PROSITE" id="PS51257">
    <property type="entry name" value="PROKAR_LIPOPROTEIN"/>
    <property type="match status" value="1"/>
</dbReference>
<accession>A0A494VPD8</accession>
<protein>
    <recommendedName>
        <fullName evidence="4">Heme-binding HmuY-like protein</fullName>
    </recommendedName>
</protein>
<evidence type="ECO:0000313" key="2">
    <source>
        <dbReference type="EMBL" id="AYL96129.1"/>
    </source>
</evidence>
<dbReference type="KEGG" id="muh:HYN43_012880"/>
<reference evidence="2 3" key="1">
    <citation type="submission" date="2018-10" db="EMBL/GenBank/DDBJ databases">
        <title>Genome sequencing of Mucilaginibacter sp. HYN0043.</title>
        <authorList>
            <person name="Kim M."/>
            <person name="Yi H."/>
        </authorList>
    </citation>
    <scope>NUCLEOTIDE SEQUENCE [LARGE SCALE GENOMIC DNA]</scope>
    <source>
        <strain evidence="2 3">HYN0043</strain>
    </source>
</reference>
<name>A0A494VPD8_9SPHI</name>
<evidence type="ECO:0000313" key="3">
    <source>
        <dbReference type="Proteomes" id="UP000270046"/>
    </source>
</evidence>
<evidence type="ECO:0000256" key="1">
    <source>
        <dbReference type="SAM" id="SignalP"/>
    </source>
</evidence>
<dbReference type="CDD" id="cd12105">
    <property type="entry name" value="HmuY"/>
    <property type="match status" value="1"/>
</dbReference>